<evidence type="ECO:0000313" key="4">
    <source>
        <dbReference type="Proteomes" id="UP001152798"/>
    </source>
</evidence>
<dbReference type="AlphaFoldDB" id="A0A9P0HJS5"/>
<dbReference type="EMBL" id="OV725081">
    <property type="protein sequence ID" value="CAH1403321.1"/>
    <property type="molecule type" value="Genomic_DNA"/>
</dbReference>
<proteinExistence type="predicted"/>
<keyword evidence="1" id="KW-0256">Endoplasmic reticulum</keyword>
<dbReference type="Proteomes" id="UP001152798">
    <property type="component" value="Chromosome 5"/>
</dbReference>
<evidence type="ECO:0000313" key="3">
    <source>
        <dbReference type="EMBL" id="CAH1403321.1"/>
    </source>
</evidence>
<dbReference type="Pfam" id="PF07749">
    <property type="entry name" value="ERp29"/>
    <property type="match status" value="1"/>
</dbReference>
<protein>
    <recommendedName>
        <fullName evidence="2">Endoplasmic reticulum resident protein 29 C-terminal domain-containing protein</fullName>
    </recommendedName>
</protein>
<dbReference type="PANTHER" id="PTHR12211">
    <property type="entry name" value="ENDOPLASMIC RETICULUM PROTEIN ERP29"/>
    <property type="match status" value="1"/>
</dbReference>
<evidence type="ECO:0000256" key="1">
    <source>
        <dbReference type="ARBA" id="ARBA00022824"/>
    </source>
</evidence>
<organism evidence="3 4">
    <name type="scientific">Nezara viridula</name>
    <name type="common">Southern green stink bug</name>
    <name type="synonym">Cimex viridulus</name>
    <dbReference type="NCBI Taxonomy" id="85310"/>
    <lineage>
        <taxon>Eukaryota</taxon>
        <taxon>Metazoa</taxon>
        <taxon>Ecdysozoa</taxon>
        <taxon>Arthropoda</taxon>
        <taxon>Hexapoda</taxon>
        <taxon>Insecta</taxon>
        <taxon>Pterygota</taxon>
        <taxon>Neoptera</taxon>
        <taxon>Paraneoptera</taxon>
        <taxon>Hemiptera</taxon>
        <taxon>Heteroptera</taxon>
        <taxon>Panheteroptera</taxon>
        <taxon>Pentatomomorpha</taxon>
        <taxon>Pentatomoidea</taxon>
        <taxon>Pentatomidae</taxon>
        <taxon>Pentatominae</taxon>
        <taxon>Nezara</taxon>
    </lineage>
</organism>
<dbReference type="OrthoDB" id="417262at2759"/>
<dbReference type="FunFam" id="1.20.1150.12:FF:000001">
    <property type="entry name" value="Endoplasmic reticulum resident protein 29"/>
    <property type="match status" value="1"/>
</dbReference>
<gene>
    <name evidence="3" type="ORF">NEZAVI_LOCUS11943</name>
</gene>
<accession>A0A9P0HJS5</accession>
<reference evidence="3" key="1">
    <citation type="submission" date="2022-01" db="EMBL/GenBank/DDBJ databases">
        <authorList>
            <person name="King R."/>
        </authorList>
    </citation>
    <scope>NUCLEOTIDE SEQUENCE</scope>
</reference>
<dbReference type="InterPro" id="IPR016855">
    <property type="entry name" value="ERp29"/>
</dbReference>
<keyword evidence="4" id="KW-1185">Reference proteome</keyword>
<name>A0A9P0HJS5_NEZVI</name>
<dbReference type="Gene3D" id="1.20.1150.12">
    <property type="entry name" value="Endoplasmic reticulum resident protein 29, C-terminal domain"/>
    <property type="match status" value="1"/>
</dbReference>
<dbReference type="InterPro" id="IPR036356">
    <property type="entry name" value="ERp29_C_sf"/>
</dbReference>
<feature type="domain" description="Endoplasmic reticulum resident protein 29 C-terminal" evidence="2">
    <location>
        <begin position="17"/>
        <end position="112"/>
    </location>
</feature>
<sequence length="119" mass="13649">MKKFIRSKSQVYIGLPGCLQEFDKIVAKFVRANSAEDKKQLLSEAETLWNAAKGNRENKSAETYVKIMRKVIEKGNAFVLNESSRVENLLKGKINKEKQTEMQERLNILQSFGTTHDEL</sequence>
<evidence type="ECO:0000259" key="2">
    <source>
        <dbReference type="Pfam" id="PF07749"/>
    </source>
</evidence>
<dbReference type="InterPro" id="IPR011679">
    <property type="entry name" value="ERp29_C"/>
</dbReference>
<dbReference type="GO" id="GO:0005783">
    <property type="term" value="C:endoplasmic reticulum"/>
    <property type="evidence" value="ECO:0007669"/>
    <property type="project" value="InterPro"/>
</dbReference>
<dbReference type="PANTHER" id="PTHR12211:SF0">
    <property type="entry name" value="ENDOPLASMIC RETICULUM RESIDENT PROTEIN 29"/>
    <property type="match status" value="1"/>
</dbReference>
<dbReference type="SUPFAM" id="SSF47933">
    <property type="entry name" value="ERP29 C domain-like"/>
    <property type="match status" value="1"/>
</dbReference>